<dbReference type="InterPro" id="IPR000620">
    <property type="entry name" value="EamA_dom"/>
</dbReference>
<comment type="caution">
    <text evidence="3">The sequence shown here is derived from an EMBL/GenBank/DDBJ whole genome shotgun (WGS) entry which is preliminary data.</text>
</comment>
<keyword evidence="1" id="KW-0472">Membrane</keyword>
<name>A0A2S9QD45_9HYPH</name>
<keyword evidence="4" id="KW-1185">Reference proteome</keyword>
<feature type="domain" description="EamA" evidence="2">
    <location>
        <begin position="146"/>
        <end position="280"/>
    </location>
</feature>
<evidence type="ECO:0000313" key="3">
    <source>
        <dbReference type="EMBL" id="PRH87268.1"/>
    </source>
</evidence>
<dbReference type="Proteomes" id="UP000237682">
    <property type="component" value="Unassembled WGS sequence"/>
</dbReference>
<evidence type="ECO:0000259" key="2">
    <source>
        <dbReference type="Pfam" id="PF00892"/>
    </source>
</evidence>
<feature type="domain" description="EamA" evidence="2">
    <location>
        <begin position="9"/>
        <end position="133"/>
    </location>
</feature>
<proteinExistence type="predicted"/>
<feature type="transmembrane region" description="Helical" evidence="1">
    <location>
        <begin position="90"/>
        <end position="110"/>
    </location>
</feature>
<dbReference type="InterPro" id="IPR037185">
    <property type="entry name" value="EmrE-like"/>
</dbReference>
<dbReference type="Pfam" id="PF00892">
    <property type="entry name" value="EamA"/>
    <property type="match status" value="2"/>
</dbReference>
<gene>
    <name evidence="3" type="ORF">C5L14_11585</name>
</gene>
<dbReference type="GO" id="GO:0016020">
    <property type="term" value="C:membrane"/>
    <property type="evidence" value="ECO:0007669"/>
    <property type="project" value="InterPro"/>
</dbReference>
<feature type="transmembrane region" description="Helical" evidence="1">
    <location>
        <begin position="32"/>
        <end position="54"/>
    </location>
</feature>
<feature type="transmembrane region" description="Helical" evidence="1">
    <location>
        <begin position="265"/>
        <end position="282"/>
    </location>
</feature>
<keyword evidence="1" id="KW-0812">Transmembrane</keyword>
<dbReference type="RefSeq" id="WP_105862206.1">
    <property type="nucleotide sequence ID" value="NZ_PUEJ01000004.1"/>
</dbReference>
<feature type="transmembrane region" description="Helical" evidence="1">
    <location>
        <begin position="60"/>
        <end position="78"/>
    </location>
</feature>
<organism evidence="3 4">
    <name type="scientific">Labrys okinawensis</name>
    <dbReference type="NCBI Taxonomy" id="346911"/>
    <lineage>
        <taxon>Bacteria</taxon>
        <taxon>Pseudomonadati</taxon>
        <taxon>Pseudomonadota</taxon>
        <taxon>Alphaproteobacteria</taxon>
        <taxon>Hyphomicrobiales</taxon>
        <taxon>Xanthobacteraceae</taxon>
        <taxon>Labrys</taxon>
    </lineage>
</organism>
<dbReference type="AlphaFoldDB" id="A0A2S9QD45"/>
<feature type="transmembrane region" description="Helical" evidence="1">
    <location>
        <begin position="116"/>
        <end position="134"/>
    </location>
</feature>
<accession>A0A2S9QD45</accession>
<dbReference type="Gene3D" id="1.10.3730.20">
    <property type="match status" value="2"/>
</dbReference>
<sequence length="283" mass="29609">MELQLPVFLAVLAAAALHAGWNALVKIRLDPFLAMTLIAVSCGLIALPALAITGLPNEEAWVWVALSTVLHLGYYLFLAEAYRRADMSQVYPIARGAAPLVTTAISLAFIHDPMSAGNVAGVALLGLGVLLISLKGQRGSLVPSRTAVIYALLTAVTISLYTIVDGIGARAAGSPNSYAAALFALDAYPMLAICLWRKGWAGVSPALKFLVPGFAGGVMSLAAYWIVIWAMTVAPIALVAATRETSVLFGGLIAMVFLKEPLTPVRGLSALLILGGLVLMRLG</sequence>
<feature type="transmembrane region" description="Helical" evidence="1">
    <location>
        <begin position="146"/>
        <end position="164"/>
    </location>
</feature>
<reference evidence="3 4" key="1">
    <citation type="submission" date="2018-02" db="EMBL/GenBank/DDBJ databases">
        <title>Whole genome sequencing of endophytic bacterium.</title>
        <authorList>
            <person name="Eedara R."/>
            <person name="Podile A.R."/>
        </authorList>
    </citation>
    <scope>NUCLEOTIDE SEQUENCE [LARGE SCALE GENOMIC DNA]</scope>
    <source>
        <strain evidence="3 4">RP1T</strain>
    </source>
</reference>
<feature type="transmembrane region" description="Helical" evidence="1">
    <location>
        <begin position="176"/>
        <end position="197"/>
    </location>
</feature>
<dbReference type="SUPFAM" id="SSF103481">
    <property type="entry name" value="Multidrug resistance efflux transporter EmrE"/>
    <property type="match status" value="2"/>
</dbReference>
<feature type="transmembrane region" description="Helical" evidence="1">
    <location>
        <begin position="6"/>
        <end position="25"/>
    </location>
</feature>
<dbReference type="OrthoDB" id="9783707at2"/>
<keyword evidence="1" id="KW-1133">Transmembrane helix</keyword>
<protein>
    <submittedName>
        <fullName evidence="3">EamA family transporter</fullName>
    </submittedName>
</protein>
<feature type="transmembrane region" description="Helical" evidence="1">
    <location>
        <begin position="236"/>
        <end position="258"/>
    </location>
</feature>
<evidence type="ECO:0000313" key="4">
    <source>
        <dbReference type="Proteomes" id="UP000237682"/>
    </source>
</evidence>
<feature type="transmembrane region" description="Helical" evidence="1">
    <location>
        <begin position="209"/>
        <end position="230"/>
    </location>
</feature>
<dbReference type="EMBL" id="PUEJ01000004">
    <property type="protein sequence ID" value="PRH87268.1"/>
    <property type="molecule type" value="Genomic_DNA"/>
</dbReference>
<evidence type="ECO:0000256" key="1">
    <source>
        <dbReference type="SAM" id="Phobius"/>
    </source>
</evidence>